<dbReference type="PANTHER" id="PTHR36091">
    <property type="entry name" value="ALTERED INHERITANCE OF MITOCHONDRIA PROTEIN 9, MITOCHONDRIAL"/>
    <property type="match status" value="1"/>
</dbReference>
<gene>
    <name evidence="1" type="ORF">PDE_03303</name>
</gene>
<reference evidence="1 2" key="1">
    <citation type="journal article" date="2013" name="PLoS ONE">
        <title>Genomic and secretomic analyses reveal unique features of the lignocellulolytic enzyme system of Penicillium decumbens.</title>
        <authorList>
            <person name="Liu G."/>
            <person name="Zhang L."/>
            <person name="Wei X."/>
            <person name="Zou G."/>
            <person name="Qin Y."/>
            <person name="Ma L."/>
            <person name="Li J."/>
            <person name="Zheng H."/>
            <person name="Wang S."/>
            <person name="Wang C."/>
            <person name="Xun L."/>
            <person name="Zhao G.-P."/>
            <person name="Zhou Z."/>
            <person name="Qu Y."/>
        </authorList>
    </citation>
    <scope>NUCLEOTIDE SEQUENCE [LARGE SCALE GENOMIC DNA]</scope>
    <source>
        <strain evidence="2">114-2 / CGMCC 5302</strain>
    </source>
</reference>
<organism evidence="1 2">
    <name type="scientific">Penicillium oxalicum (strain 114-2 / CGMCC 5302)</name>
    <name type="common">Penicillium decumbens</name>
    <dbReference type="NCBI Taxonomy" id="933388"/>
    <lineage>
        <taxon>Eukaryota</taxon>
        <taxon>Fungi</taxon>
        <taxon>Dikarya</taxon>
        <taxon>Ascomycota</taxon>
        <taxon>Pezizomycotina</taxon>
        <taxon>Eurotiomycetes</taxon>
        <taxon>Eurotiomycetidae</taxon>
        <taxon>Eurotiales</taxon>
        <taxon>Aspergillaceae</taxon>
        <taxon>Penicillium</taxon>
    </lineage>
</organism>
<dbReference type="OrthoDB" id="10003767at2759"/>
<evidence type="ECO:0008006" key="3">
    <source>
        <dbReference type="Google" id="ProtNLM"/>
    </source>
</evidence>
<keyword evidence="2" id="KW-1185">Reference proteome</keyword>
<dbReference type="Proteomes" id="UP000019376">
    <property type="component" value="Unassembled WGS sequence"/>
</dbReference>
<proteinExistence type="predicted"/>
<dbReference type="GO" id="GO:0005739">
    <property type="term" value="C:mitochondrion"/>
    <property type="evidence" value="ECO:0007669"/>
    <property type="project" value="TreeGrafter"/>
</dbReference>
<evidence type="ECO:0000313" key="2">
    <source>
        <dbReference type="Proteomes" id="UP000019376"/>
    </source>
</evidence>
<dbReference type="STRING" id="933388.S8B1X0"/>
<evidence type="ECO:0000313" key="1">
    <source>
        <dbReference type="EMBL" id="EPS28357.1"/>
    </source>
</evidence>
<name>S8B1X0_PENO1</name>
<sequence length="254" mass="29005">MVSKKPIHSSTTMTFELFDLSFMIPRKITTLLSGRLYLSSRQMSCPSPVPRLLPDNINHRLNQPTPRHPGIFTAGTPSTVLTGHRDLNPNNISISPDSGAISCLIVWQHAIMEPCLLVAGCLRAFKNPDLQQPSHLAEPSLPMNYVTLSSQEKAEADELYRRRLHLFHYYRIFNDHYNKPHLEALRDHILAPRQHLVDRAGRQWNGKLITLKGALIRMVESWPRLPETKGHHCPVQFASEALHSFHRREQLGLI</sequence>
<dbReference type="EMBL" id="KB644410">
    <property type="protein sequence ID" value="EPS28357.1"/>
    <property type="molecule type" value="Genomic_DNA"/>
</dbReference>
<dbReference type="HOGENOM" id="CLU_1094611_0_0_1"/>
<dbReference type="AlphaFoldDB" id="S8B1X0"/>
<dbReference type="PhylomeDB" id="S8B1X0"/>
<dbReference type="eggNOG" id="ENOG502QV1E">
    <property type="taxonomic scope" value="Eukaryota"/>
</dbReference>
<protein>
    <recommendedName>
        <fullName evidence="3">Aminoglycoside phosphotransferase domain-containing protein</fullName>
    </recommendedName>
</protein>
<dbReference type="InterPro" id="IPR051035">
    <property type="entry name" value="Mito_inheritance_9"/>
</dbReference>
<accession>S8B1X0</accession>
<dbReference type="PANTHER" id="PTHR36091:SF2">
    <property type="entry name" value="AMINOGLYCOSIDE PHOSPHOTRANSFERASE DOMAIN-CONTAINING PROTEIN"/>
    <property type="match status" value="1"/>
</dbReference>